<dbReference type="GeneID" id="39747272"/>
<dbReference type="AlphaFoldDB" id="A0A1Y1JH72"/>
<sequence length="790" mass="93016">MNKENTEKLISIINLLDKISESNDVKNPNYNKLKSFFSSELSKTFDSLENHKSLFPLNYENDASDSNTNKIINEIKKTKSLFYFNKSCSSEKEKPECLNNECLVMRKGGSLENLIENDLCVEGHMKKEQHMESKHSIPQACVHTHEQHSRKEDLIEIVNKRYTHFDDTRAERKDASEFMETNAFVIKTNHIAKINMIHSFDTGEFSFVKGYTSSFKYKRDSHNISREYFSDTELLSYNNSSKKKKNLLEMLRKKNGTKKYTTKLNMDSMENSTFTAPLKKHENVLKEIDAGEFLDNKDLAQLLEKIIEHLKFNLRETISRYVKEINKLNKKNGNLSIKLETAVENNDEQAQEIRDLNKRINQIKEEKTEMNKLIESYEFEMHMSKKFKNERENDGKIKNALEQEIKNLKRELNMANSLNDKINNENHLLQERIKNKIDKLRQQKGKLKIANNLILEKSDLLTQLQLPTTVHIPSVKIGKKYIARKRTVPYQGIKEVVGRHQSDTILDNYMRIKNKLFESNEKCYFLSKTNLELFKGLKKKKKKIHTLNKQVSYLKYFMKEREKINQFKKYKLNEDSTDTIDHMDINKSHIPCVDECKPKVIDESNSFVNICNDFDISKFNYNVQVGETQSLEKVIHNITNEYNLIKKKYELLYKKYLKLLEMESNKNKDFAFIRQKTEETAQTKCGVIHSFYLKKGENNLKKKYHGDIKLINYIKAKVIDRNNLNVKKFRNYKEEGVNYSDVQFYVSNEILKSMDVKDIVNIRYIYSYGEAPANPWSQNGSVPKYHICRC</sequence>
<keyword evidence="1" id="KW-0175">Coiled coil</keyword>
<dbReference type="OrthoDB" id="346017at2759"/>
<dbReference type="EMBL" id="BDQF01000009">
    <property type="protein sequence ID" value="GAW80557.1"/>
    <property type="molecule type" value="Genomic_DNA"/>
</dbReference>
<proteinExistence type="predicted"/>
<name>A0A1Y1JH72_PLAGO</name>
<evidence type="ECO:0000256" key="1">
    <source>
        <dbReference type="SAM" id="Coils"/>
    </source>
</evidence>
<organism evidence="2 3">
    <name type="scientific">Plasmodium gonderi</name>
    <dbReference type="NCBI Taxonomy" id="77519"/>
    <lineage>
        <taxon>Eukaryota</taxon>
        <taxon>Sar</taxon>
        <taxon>Alveolata</taxon>
        <taxon>Apicomplexa</taxon>
        <taxon>Aconoidasida</taxon>
        <taxon>Haemosporida</taxon>
        <taxon>Plasmodiidae</taxon>
        <taxon>Plasmodium</taxon>
        <taxon>Plasmodium (Plasmodium)</taxon>
    </lineage>
</organism>
<gene>
    <name evidence="2" type="ORF">PGO_081230</name>
</gene>
<protein>
    <submittedName>
        <fullName evidence="2">Uncharacterized protein</fullName>
    </submittedName>
</protein>
<reference evidence="3" key="1">
    <citation type="submission" date="2017-04" db="EMBL/GenBank/DDBJ databases">
        <title>Plasmodium gonderi genome.</title>
        <authorList>
            <person name="Arisue N."/>
            <person name="Honma H."/>
            <person name="Kawai S."/>
            <person name="Tougan T."/>
            <person name="Tanabe K."/>
            <person name="Horii T."/>
        </authorList>
    </citation>
    <scope>NUCLEOTIDE SEQUENCE [LARGE SCALE GENOMIC DNA]</scope>
    <source>
        <strain evidence="3">ATCC 30045</strain>
    </source>
</reference>
<evidence type="ECO:0000313" key="2">
    <source>
        <dbReference type="EMBL" id="GAW80557.1"/>
    </source>
</evidence>
<dbReference type="OMA" id="KVIHRKN"/>
<dbReference type="Proteomes" id="UP000195521">
    <property type="component" value="Unassembled WGS sequence"/>
</dbReference>
<comment type="caution">
    <text evidence="2">The sequence shown here is derived from an EMBL/GenBank/DDBJ whole genome shotgun (WGS) entry which is preliminary data.</text>
</comment>
<keyword evidence="3" id="KW-1185">Reference proteome</keyword>
<dbReference type="RefSeq" id="XP_028543146.1">
    <property type="nucleotide sequence ID" value="XM_028687345.1"/>
</dbReference>
<evidence type="ECO:0000313" key="3">
    <source>
        <dbReference type="Proteomes" id="UP000195521"/>
    </source>
</evidence>
<accession>A0A1Y1JH72</accession>
<feature type="coiled-coil region" evidence="1">
    <location>
        <begin position="311"/>
        <end position="450"/>
    </location>
</feature>